<dbReference type="InterPro" id="IPR028584">
    <property type="entry name" value="Cellobiose_2_epim"/>
</dbReference>
<comment type="caution">
    <text evidence="5">The sequence shown here is derived from an EMBL/GenBank/DDBJ whole genome shotgun (WGS) entry which is preliminary data.</text>
</comment>
<dbReference type="SUPFAM" id="SSF48208">
    <property type="entry name" value="Six-hairpin glycosidases"/>
    <property type="match status" value="1"/>
</dbReference>
<evidence type="ECO:0000313" key="6">
    <source>
        <dbReference type="Proteomes" id="UP000487757"/>
    </source>
</evidence>
<comment type="function">
    <text evidence="4">Catalyzes the reversible epimerization of cellobiose to 4-O-beta-D-glucopyranosyl-D-mannose (Glc-Man).</text>
</comment>
<keyword evidence="3 4" id="KW-0413">Isomerase</keyword>
<dbReference type="GO" id="GO:0047736">
    <property type="term" value="F:cellobiose epimerase activity"/>
    <property type="evidence" value="ECO:0007669"/>
    <property type="project" value="UniProtKB-UniRule"/>
</dbReference>
<dbReference type="AlphaFoldDB" id="A0A7K0G204"/>
<keyword evidence="6" id="KW-1185">Reference proteome</keyword>
<evidence type="ECO:0000256" key="3">
    <source>
        <dbReference type="ARBA" id="ARBA00023235"/>
    </source>
</evidence>
<reference evidence="5 6" key="1">
    <citation type="submission" date="2019-11" db="EMBL/GenBank/DDBJ databases">
        <title>Pedobacter petrophilus genome.</title>
        <authorList>
            <person name="Feldbauer M.J."/>
            <person name="Newman J.D."/>
        </authorList>
    </citation>
    <scope>NUCLEOTIDE SEQUENCE [LARGE SCALE GENOMIC DNA]</scope>
    <source>
        <strain evidence="5 6">LMG 29686</strain>
    </source>
</reference>
<dbReference type="EMBL" id="WKKH01000033">
    <property type="protein sequence ID" value="MRX77858.1"/>
    <property type="molecule type" value="Genomic_DNA"/>
</dbReference>
<dbReference type="OrthoDB" id="5141876at2"/>
<evidence type="ECO:0000256" key="2">
    <source>
        <dbReference type="ARBA" id="ARBA00008558"/>
    </source>
</evidence>
<dbReference type="Proteomes" id="UP000487757">
    <property type="component" value="Unassembled WGS sequence"/>
</dbReference>
<dbReference type="HAMAP" id="MF_00929">
    <property type="entry name" value="Cellobiose_2_epim"/>
    <property type="match status" value="1"/>
</dbReference>
<sequence>MKADLAKYQQELNQELENILNFWKNFTLDEVNGGFVGKIDHNNHIDEAAPKGSVLNARILWTFSASYSLKKDPDYLAIADRAFQYIKDHFIDPEFGGVYWMLDAKGNPLDAKKQVYAIAFTIYALSEYFIASQIEESKVLTISLYNDLLSHSYDQKKGGYFEAFSRDWKALEDLRLSDKDANEKKTMNTHLHVLEAFTTLYRIWPDENLKNNIINLINNFTSKMINRETGNLILFLDEDWNPKSSIISYGHDIEAAWLLLEAAEAVHEEKLTGEIRILAVQLAVVSQKGIDPDGSLWYESNPSNNHFIKEKHWWVQAEAMVGFFNAWQISGDESFLTTSLYNWDFVKSKIIDHQNGEWFWGITETGEIMASEDKVGPWKCPYHNSRACIELIRRIGLELANGCENR</sequence>
<dbReference type="InterPro" id="IPR010819">
    <property type="entry name" value="AGE/CE"/>
</dbReference>
<dbReference type="InterPro" id="IPR012341">
    <property type="entry name" value="6hp_glycosidase-like_sf"/>
</dbReference>
<evidence type="ECO:0000256" key="4">
    <source>
        <dbReference type="HAMAP-Rule" id="MF_00929"/>
    </source>
</evidence>
<evidence type="ECO:0000256" key="1">
    <source>
        <dbReference type="ARBA" id="ARBA00001470"/>
    </source>
</evidence>
<evidence type="ECO:0000313" key="5">
    <source>
        <dbReference type="EMBL" id="MRX77858.1"/>
    </source>
</evidence>
<dbReference type="EC" id="5.1.3.11" evidence="4"/>
<comment type="catalytic activity">
    <reaction evidence="1 4">
        <text>D-cellobiose = beta-D-glucosyl-(1-&gt;4)-D-mannopyranose</text>
        <dbReference type="Rhea" id="RHEA:23384"/>
        <dbReference type="ChEBI" id="CHEBI:17057"/>
        <dbReference type="ChEBI" id="CHEBI:47931"/>
        <dbReference type="EC" id="5.1.3.11"/>
    </reaction>
</comment>
<comment type="similarity">
    <text evidence="4">Belongs to the cellobiose 2-epimerase family.</text>
</comment>
<dbReference type="PANTHER" id="PTHR15108">
    <property type="entry name" value="N-ACYLGLUCOSAMINE-2-EPIMERASE"/>
    <property type="match status" value="1"/>
</dbReference>
<accession>A0A7K0G204</accession>
<protein>
    <recommendedName>
        <fullName evidence="4">Cellobiose 2-epimerase</fullName>
        <shortName evidence="4">CE</shortName>
        <ecNumber evidence="4">5.1.3.11</ecNumber>
    </recommendedName>
</protein>
<comment type="similarity">
    <text evidence="2">Belongs to the N-acylglucosamine 2-epimerase family.</text>
</comment>
<gene>
    <name evidence="5" type="ORF">GJU39_17385</name>
</gene>
<name>A0A7K0G204_9SPHI</name>
<proteinExistence type="inferred from homology"/>
<dbReference type="Gene3D" id="1.50.10.10">
    <property type="match status" value="1"/>
</dbReference>
<dbReference type="GO" id="GO:0005975">
    <property type="term" value="P:carbohydrate metabolic process"/>
    <property type="evidence" value="ECO:0007669"/>
    <property type="project" value="InterPro"/>
</dbReference>
<dbReference type="InterPro" id="IPR008928">
    <property type="entry name" value="6-hairpin_glycosidase_sf"/>
</dbReference>
<organism evidence="5 6">
    <name type="scientific">Pedobacter petrophilus</name>
    <dbReference type="NCBI Taxonomy" id="1908241"/>
    <lineage>
        <taxon>Bacteria</taxon>
        <taxon>Pseudomonadati</taxon>
        <taxon>Bacteroidota</taxon>
        <taxon>Sphingobacteriia</taxon>
        <taxon>Sphingobacteriales</taxon>
        <taxon>Sphingobacteriaceae</taxon>
        <taxon>Pedobacter</taxon>
    </lineage>
</organism>
<dbReference type="RefSeq" id="WP_154282272.1">
    <property type="nucleotide sequence ID" value="NZ_JBHUJQ010000001.1"/>
</dbReference>
<dbReference type="Pfam" id="PF07221">
    <property type="entry name" value="GlcNAc_2-epim"/>
    <property type="match status" value="1"/>
</dbReference>